<evidence type="ECO:0000313" key="1">
    <source>
        <dbReference type="EMBL" id="BAO54339.1"/>
    </source>
</evidence>
<evidence type="ECO:0000313" key="2">
    <source>
        <dbReference type="Proteomes" id="UP000031760"/>
    </source>
</evidence>
<gene>
    <name evidence="1" type="ORF">NMS_0330</name>
</gene>
<keyword evidence="2" id="KW-1185">Reference proteome</keyword>
<protein>
    <submittedName>
        <fullName evidence="1">Gliding motility protein GldB</fullName>
    </submittedName>
</protein>
<proteinExistence type="predicted"/>
<dbReference type="RefSeq" id="WP_041497362.1">
    <property type="nucleotide sequence ID" value="NZ_AP014548.1"/>
</dbReference>
<dbReference type="EMBL" id="AP014548">
    <property type="protein sequence ID" value="BAO54339.1"/>
    <property type="molecule type" value="Genomic_DNA"/>
</dbReference>
<dbReference type="Pfam" id="PF25594">
    <property type="entry name" value="GldB_lipo"/>
    <property type="match status" value="1"/>
</dbReference>
<dbReference type="InterPro" id="IPR019853">
    <property type="entry name" value="GldB-like"/>
</dbReference>
<dbReference type="HOGENOM" id="CLU_070771_0_0_10"/>
<name>W8VNA8_9FLAO</name>
<dbReference type="Proteomes" id="UP000031760">
    <property type="component" value="Chromosome"/>
</dbReference>
<sequence length="325" mass="37242">MYNKITTILLVFAFAKAIISCTQEPKLEQEIQAIPLQVELVRFHEEFANAQLSDLPRLKEQFPQFFPTVVSDSIWKAKIAGQDTIQNVLEKAVASADFDYQNIQKEVELVMKHVEYYFPEFEPVPVITVLSEVDDDLKVVPTPQFLLIGIDNYLGPDHQLYKGISKYKSVTLDRDRLAADVALAYAKLFVPPVSSRGFLDQMIYYGKLHYVQQLFAPASTPAQLMGYPENKMQFAQENEEYVYRYFVDKELLYKSDQQLISRFLLPAPFSKFYLEIDQDTPGGIAQYIGYQIVSSYAATNNAAVDEIIRTSATDIFNKSRYKPRS</sequence>
<dbReference type="AlphaFoldDB" id="W8VNA8"/>
<organism evidence="1 2">
    <name type="scientific">Nonlabens marinus S1-08</name>
    <dbReference type="NCBI Taxonomy" id="1454201"/>
    <lineage>
        <taxon>Bacteria</taxon>
        <taxon>Pseudomonadati</taxon>
        <taxon>Bacteroidota</taxon>
        <taxon>Flavobacteriia</taxon>
        <taxon>Flavobacteriales</taxon>
        <taxon>Flavobacteriaceae</taxon>
        <taxon>Nonlabens</taxon>
    </lineage>
</organism>
<reference evidence="1 2" key="1">
    <citation type="journal article" date="2014" name="Proc. Natl. Acad. Sci. U.S.A.">
        <title>Functional characterization of flavobacteria rhodopsins reveals a unique class of light-driven chloride pump in bacteria.</title>
        <authorList>
            <person name="Yoshizawa S."/>
            <person name="Kumagai Y."/>
            <person name="Kim H."/>
            <person name="Ogura Y."/>
            <person name="Hayashi T."/>
            <person name="Iwasaki W."/>
            <person name="DeLong E.F."/>
            <person name="Kogure K."/>
        </authorList>
    </citation>
    <scope>NUCLEOTIDE SEQUENCE [LARGE SCALE GENOMIC DNA]</scope>
    <source>
        <strain evidence="1 2">S1-08</strain>
    </source>
</reference>
<accession>W8VNA8</accession>
<dbReference type="KEGG" id="nmf:NMS_0330"/>
<dbReference type="STRING" id="1454201.NMS_0330"/>